<dbReference type="AlphaFoldDB" id="A0A1W6ZQU1"/>
<reference evidence="1 2" key="1">
    <citation type="submission" date="2017-05" db="EMBL/GenBank/DDBJ databases">
        <title>Full genome sequence of Pseudorhodoplanes sinuspersici.</title>
        <authorList>
            <person name="Dastgheib S.M.M."/>
            <person name="Shavandi M."/>
            <person name="Tirandaz H."/>
        </authorList>
    </citation>
    <scope>NUCLEOTIDE SEQUENCE [LARGE SCALE GENOMIC DNA]</scope>
    <source>
        <strain evidence="1 2">RIPI110</strain>
    </source>
</reference>
<dbReference type="EMBL" id="CP021112">
    <property type="protein sequence ID" value="ARP99702.1"/>
    <property type="molecule type" value="Genomic_DNA"/>
</dbReference>
<sequence>MVGVVGVSIRDVTDHRFIIRHVFMWRLSMLRHQSMLRLVAAGSMAAGGFVDLGVRGWRSKMAVGPYRQIPTGRT</sequence>
<dbReference type="KEGG" id="psin:CAK95_11830"/>
<dbReference type="Proteomes" id="UP000194137">
    <property type="component" value="Chromosome"/>
</dbReference>
<protein>
    <submittedName>
        <fullName evidence="1">Uncharacterized protein</fullName>
    </submittedName>
</protein>
<name>A0A1W6ZQU1_9HYPH</name>
<evidence type="ECO:0000313" key="2">
    <source>
        <dbReference type="Proteomes" id="UP000194137"/>
    </source>
</evidence>
<accession>A0A1W6ZQU1</accession>
<evidence type="ECO:0000313" key="1">
    <source>
        <dbReference type="EMBL" id="ARP99702.1"/>
    </source>
</evidence>
<gene>
    <name evidence="1" type="ORF">CAK95_11830</name>
</gene>
<dbReference type="STRING" id="1235591.CAK95_11830"/>
<keyword evidence="2" id="KW-1185">Reference proteome</keyword>
<proteinExistence type="predicted"/>
<organism evidence="1 2">
    <name type="scientific">Pseudorhodoplanes sinuspersici</name>
    <dbReference type="NCBI Taxonomy" id="1235591"/>
    <lineage>
        <taxon>Bacteria</taxon>
        <taxon>Pseudomonadati</taxon>
        <taxon>Pseudomonadota</taxon>
        <taxon>Alphaproteobacteria</taxon>
        <taxon>Hyphomicrobiales</taxon>
        <taxon>Pseudorhodoplanes</taxon>
    </lineage>
</organism>